<name>A0AC35TYM7_9BILA</name>
<proteinExistence type="predicted"/>
<dbReference type="Proteomes" id="UP000095286">
    <property type="component" value="Unplaced"/>
</dbReference>
<evidence type="ECO:0000313" key="1">
    <source>
        <dbReference type="Proteomes" id="UP000095286"/>
    </source>
</evidence>
<accession>A0AC35TYM7</accession>
<evidence type="ECO:0000313" key="2">
    <source>
        <dbReference type="WBParaSite" id="RSKR_0000585900.1"/>
    </source>
</evidence>
<reference evidence="2" key="1">
    <citation type="submission" date="2016-11" db="UniProtKB">
        <authorList>
            <consortium name="WormBaseParasite"/>
        </authorList>
    </citation>
    <scope>IDENTIFICATION</scope>
    <source>
        <strain evidence="2">KR3021</strain>
    </source>
</reference>
<protein>
    <submittedName>
        <fullName evidence="2">RNA_ligase domain-containing protein</fullName>
    </submittedName>
</protein>
<organism evidence="1 2">
    <name type="scientific">Rhabditophanes sp. KR3021</name>
    <dbReference type="NCBI Taxonomy" id="114890"/>
    <lineage>
        <taxon>Eukaryota</taxon>
        <taxon>Metazoa</taxon>
        <taxon>Ecdysozoa</taxon>
        <taxon>Nematoda</taxon>
        <taxon>Chromadorea</taxon>
        <taxon>Rhabditida</taxon>
        <taxon>Tylenchina</taxon>
        <taxon>Panagrolaimomorpha</taxon>
        <taxon>Strongyloidoidea</taxon>
        <taxon>Alloionematidae</taxon>
        <taxon>Rhabditophanes</taxon>
    </lineage>
</organism>
<sequence>MSIEGFWLFDGLAEDAYGILPLHNLEAKKGPTSVKGVERVGSYQWYLEDDTPTVLVPGLLPEFKFWPGGKLIQDDGVIIYDVNHLKCPQGPLDPIILASKHLSEKRKKPINFDDYDFITDAVNLQKIFAFAQEAGEGLFRIDCERVGKTVLMSRMEASDLMEIGHLTFDQHLKQKMTTPRSKFTTGPFQQLVSYTFGDFKMLVRFEIDCADYIAGKEMENKFEKDETLPAKKKFEHSEVIDMVEYGVMSKLVPLQLMTTYPEGAGFPFFTWAHLFFTAADQTFVGWFKGQGDFKKPAVYTLPDISKLMKPLPYTVLSKVHDCLNKIHMFLTKNDSTFRCGLIWKGKPHLEIFEKYAEANGAVSPPVRAFLATQCKDKENDE</sequence>
<dbReference type="WBParaSite" id="RSKR_0000585900.1">
    <property type="protein sequence ID" value="RSKR_0000585900.1"/>
    <property type="gene ID" value="RSKR_0000585900"/>
</dbReference>